<evidence type="ECO:0000313" key="2">
    <source>
        <dbReference type="Proteomes" id="UP000036681"/>
    </source>
</evidence>
<sequence>LNVNSVNLREFVLGIPHRVIFLLQKQRESKTVRKGSRLKLDLKLQRHMHLRNTDRQVQECLGRSFAELRLSLKMRAERKRRGPTERQSGDHSQITLLSLSQHP</sequence>
<dbReference type="AlphaFoldDB" id="A0A0M3IMM7"/>
<organism evidence="2 3">
    <name type="scientific">Ascaris lumbricoides</name>
    <name type="common">Giant roundworm</name>
    <dbReference type="NCBI Taxonomy" id="6252"/>
    <lineage>
        <taxon>Eukaryota</taxon>
        <taxon>Metazoa</taxon>
        <taxon>Ecdysozoa</taxon>
        <taxon>Nematoda</taxon>
        <taxon>Chromadorea</taxon>
        <taxon>Rhabditida</taxon>
        <taxon>Spirurina</taxon>
        <taxon>Ascaridomorpha</taxon>
        <taxon>Ascaridoidea</taxon>
        <taxon>Ascarididae</taxon>
        <taxon>Ascaris</taxon>
    </lineage>
</organism>
<name>A0A0M3IMM7_ASCLU</name>
<dbReference type="WBParaSite" id="ALUE_0002000501-mRNA-1">
    <property type="protein sequence ID" value="ALUE_0002000501-mRNA-1"/>
    <property type="gene ID" value="ALUE_0002000501"/>
</dbReference>
<evidence type="ECO:0000256" key="1">
    <source>
        <dbReference type="SAM" id="MobiDB-lite"/>
    </source>
</evidence>
<proteinExistence type="predicted"/>
<dbReference type="Proteomes" id="UP000036681">
    <property type="component" value="Unplaced"/>
</dbReference>
<keyword evidence="2" id="KW-1185">Reference proteome</keyword>
<reference evidence="3" key="1">
    <citation type="submission" date="2017-02" db="UniProtKB">
        <authorList>
            <consortium name="WormBaseParasite"/>
        </authorList>
    </citation>
    <scope>IDENTIFICATION</scope>
</reference>
<feature type="compositionally biased region" description="Polar residues" evidence="1">
    <location>
        <begin position="90"/>
        <end position="103"/>
    </location>
</feature>
<accession>A0A0M3IMM7</accession>
<evidence type="ECO:0000313" key="3">
    <source>
        <dbReference type="WBParaSite" id="ALUE_0002000501-mRNA-1"/>
    </source>
</evidence>
<feature type="region of interest" description="Disordered" evidence="1">
    <location>
        <begin position="75"/>
        <end position="103"/>
    </location>
</feature>
<protein>
    <submittedName>
        <fullName evidence="3">Vacuolar protein sorting 13 homolog B</fullName>
    </submittedName>
</protein>